<keyword evidence="3" id="KW-0479">Metal-binding</keyword>
<dbReference type="PANTHER" id="PTHR43161:SF9">
    <property type="entry name" value="SORBITOL DEHYDROGENASE"/>
    <property type="match status" value="1"/>
</dbReference>
<dbReference type="Gene3D" id="3.90.180.10">
    <property type="entry name" value="Medium-chain alcohol dehydrogenases, catalytic domain"/>
    <property type="match status" value="1"/>
</dbReference>
<evidence type="ECO:0000256" key="4">
    <source>
        <dbReference type="ARBA" id="ARBA00022833"/>
    </source>
</evidence>
<evidence type="ECO:0000256" key="6">
    <source>
        <dbReference type="ARBA" id="ARBA00023027"/>
    </source>
</evidence>
<dbReference type="InterPro" id="IPR036291">
    <property type="entry name" value="NAD(P)-bd_dom_sf"/>
</dbReference>
<gene>
    <name evidence="10" type="ORF">QE152_g26027</name>
</gene>
<keyword evidence="11" id="KW-1185">Reference proteome</keyword>
<comment type="similarity">
    <text evidence="2">Belongs to the zinc-containing alcohol dehydrogenase family.</text>
</comment>
<evidence type="ECO:0000256" key="7">
    <source>
        <dbReference type="ARBA" id="ARBA00026132"/>
    </source>
</evidence>
<dbReference type="Proteomes" id="UP001458880">
    <property type="component" value="Unassembled WGS sequence"/>
</dbReference>
<organism evidence="10 11">
    <name type="scientific">Popillia japonica</name>
    <name type="common">Japanese beetle</name>
    <dbReference type="NCBI Taxonomy" id="7064"/>
    <lineage>
        <taxon>Eukaryota</taxon>
        <taxon>Metazoa</taxon>
        <taxon>Ecdysozoa</taxon>
        <taxon>Arthropoda</taxon>
        <taxon>Hexapoda</taxon>
        <taxon>Insecta</taxon>
        <taxon>Pterygota</taxon>
        <taxon>Neoptera</taxon>
        <taxon>Endopterygota</taxon>
        <taxon>Coleoptera</taxon>
        <taxon>Polyphaga</taxon>
        <taxon>Scarabaeiformia</taxon>
        <taxon>Scarabaeidae</taxon>
        <taxon>Rutelinae</taxon>
        <taxon>Popillia</taxon>
    </lineage>
</organism>
<keyword evidence="4" id="KW-0862">Zinc</keyword>
<accession>A0AAW1JY07</accession>
<sequence length="249" mass="27474">MQLLQGRQIPLVYGNGSLRHTTCTWNFNQIIHDADFCLKLPDQVSFEEGAILEPILVEVHGYKRARVKIGSVVLVLGAGPIRLVTLLAAKSFGASKVLITDILQHRLDLAKELGANHVLLVEKDASDESIVKKVHEMLGEEPTISMDCSGVEQSVTVAIQATKSGGCALLIGMGQSEMKLPLANALIREVDIRGVFIYCNDYPKYLDLIAMGKNKVKPLITHHYTLGNPIKVMIYTNPEWKPIIANYQC</sequence>
<dbReference type="FunFam" id="3.40.50.720:FF:000068">
    <property type="entry name" value="Sorbitol dehydrogenase"/>
    <property type="match status" value="1"/>
</dbReference>
<dbReference type="InterPro" id="IPR013149">
    <property type="entry name" value="ADH-like_C"/>
</dbReference>
<dbReference type="GO" id="GO:0046872">
    <property type="term" value="F:metal ion binding"/>
    <property type="evidence" value="ECO:0007669"/>
    <property type="project" value="UniProtKB-KW"/>
</dbReference>
<dbReference type="GO" id="GO:0006062">
    <property type="term" value="P:sorbitol catabolic process"/>
    <property type="evidence" value="ECO:0007669"/>
    <property type="project" value="TreeGrafter"/>
</dbReference>
<dbReference type="EMBL" id="JASPKY010000293">
    <property type="protein sequence ID" value="KAK9710408.1"/>
    <property type="molecule type" value="Genomic_DNA"/>
</dbReference>
<dbReference type="Pfam" id="PF00107">
    <property type="entry name" value="ADH_zinc_N"/>
    <property type="match status" value="1"/>
</dbReference>
<dbReference type="Gene3D" id="3.40.50.720">
    <property type="entry name" value="NAD(P)-binding Rossmann-like Domain"/>
    <property type="match status" value="1"/>
</dbReference>
<evidence type="ECO:0000259" key="9">
    <source>
        <dbReference type="Pfam" id="PF00107"/>
    </source>
</evidence>
<comment type="cofactor">
    <cofactor evidence="1">
        <name>Zn(2+)</name>
        <dbReference type="ChEBI" id="CHEBI:29105"/>
    </cofactor>
</comment>
<keyword evidence="5" id="KW-0560">Oxidoreductase</keyword>
<dbReference type="GO" id="GO:0003939">
    <property type="term" value="F:L-iditol 2-dehydrogenase (NAD+) activity"/>
    <property type="evidence" value="ECO:0007669"/>
    <property type="project" value="TreeGrafter"/>
</dbReference>
<reference evidence="10 11" key="1">
    <citation type="journal article" date="2024" name="BMC Genomics">
        <title>De novo assembly and annotation of Popillia japonica's genome with initial clues to its potential as an invasive pest.</title>
        <authorList>
            <person name="Cucini C."/>
            <person name="Boschi S."/>
            <person name="Funari R."/>
            <person name="Cardaioli E."/>
            <person name="Iannotti N."/>
            <person name="Marturano G."/>
            <person name="Paoli F."/>
            <person name="Bruttini M."/>
            <person name="Carapelli A."/>
            <person name="Frati F."/>
            <person name="Nardi F."/>
        </authorList>
    </citation>
    <scope>NUCLEOTIDE SEQUENCE [LARGE SCALE GENOMIC DNA]</scope>
    <source>
        <strain evidence="10">DMR45628</strain>
    </source>
</reference>
<evidence type="ECO:0000256" key="3">
    <source>
        <dbReference type="ARBA" id="ARBA00022723"/>
    </source>
</evidence>
<evidence type="ECO:0000256" key="1">
    <source>
        <dbReference type="ARBA" id="ARBA00001947"/>
    </source>
</evidence>
<feature type="domain" description="Alcohol dehydrogenase-like C-terminal" evidence="9">
    <location>
        <begin position="83"/>
        <end position="210"/>
    </location>
</feature>
<evidence type="ECO:0000256" key="5">
    <source>
        <dbReference type="ARBA" id="ARBA00023002"/>
    </source>
</evidence>
<evidence type="ECO:0000313" key="10">
    <source>
        <dbReference type="EMBL" id="KAK9710408.1"/>
    </source>
</evidence>
<evidence type="ECO:0000256" key="2">
    <source>
        <dbReference type="ARBA" id="ARBA00008072"/>
    </source>
</evidence>
<evidence type="ECO:0000256" key="8">
    <source>
        <dbReference type="ARBA" id="ARBA00032485"/>
    </source>
</evidence>
<protein>
    <recommendedName>
        <fullName evidence="7">Sorbitol dehydrogenase</fullName>
    </recommendedName>
    <alternativeName>
        <fullName evidence="8">Polyol dehydrogenase</fullName>
    </alternativeName>
</protein>
<dbReference type="SUPFAM" id="SSF51735">
    <property type="entry name" value="NAD(P)-binding Rossmann-fold domains"/>
    <property type="match status" value="1"/>
</dbReference>
<proteinExistence type="inferred from homology"/>
<comment type="caution">
    <text evidence="10">The sequence shown here is derived from an EMBL/GenBank/DDBJ whole genome shotgun (WGS) entry which is preliminary data.</text>
</comment>
<keyword evidence="6" id="KW-0520">NAD</keyword>
<dbReference type="AlphaFoldDB" id="A0AAW1JY07"/>
<name>A0AAW1JY07_POPJA</name>
<evidence type="ECO:0000313" key="11">
    <source>
        <dbReference type="Proteomes" id="UP001458880"/>
    </source>
</evidence>
<dbReference type="PANTHER" id="PTHR43161">
    <property type="entry name" value="SORBITOL DEHYDROGENASE"/>
    <property type="match status" value="1"/>
</dbReference>